<dbReference type="Pfam" id="PF01467">
    <property type="entry name" value="CTP_transf_like"/>
    <property type="match status" value="1"/>
</dbReference>
<evidence type="ECO:0000256" key="8">
    <source>
        <dbReference type="ARBA" id="ARBA00022695"/>
    </source>
</evidence>
<comment type="similarity">
    <text evidence="4">Belongs to the eukaryotic NMN adenylyltransferase family.</text>
</comment>
<evidence type="ECO:0000256" key="1">
    <source>
        <dbReference type="ARBA" id="ARBA00004123"/>
    </source>
</evidence>
<dbReference type="InterPro" id="IPR014729">
    <property type="entry name" value="Rossmann-like_a/b/a_fold"/>
</dbReference>
<comment type="catalytic activity">
    <reaction evidence="14">
        <text>beta-nicotinamide D-ribonucleotide + ATP + H(+) = diphosphate + NAD(+)</text>
        <dbReference type="Rhea" id="RHEA:21360"/>
        <dbReference type="ChEBI" id="CHEBI:14649"/>
        <dbReference type="ChEBI" id="CHEBI:15378"/>
        <dbReference type="ChEBI" id="CHEBI:30616"/>
        <dbReference type="ChEBI" id="CHEBI:33019"/>
        <dbReference type="ChEBI" id="CHEBI:57540"/>
        <dbReference type="EC" id="2.7.7.1"/>
    </reaction>
</comment>
<evidence type="ECO:0000256" key="7">
    <source>
        <dbReference type="ARBA" id="ARBA00022679"/>
    </source>
</evidence>
<keyword evidence="8" id="KW-0548">Nucleotidyltransferase</keyword>
<evidence type="ECO:0000256" key="4">
    <source>
        <dbReference type="ARBA" id="ARBA00007064"/>
    </source>
</evidence>
<dbReference type="EMBL" id="RSCE01000004">
    <property type="protein sequence ID" value="RSH83348.1"/>
    <property type="molecule type" value="Genomic_DNA"/>
</dbReference>
<dbReference type="PANTHER" id="PTHR12039:SF0">
    <property type="entry name" value="NICOTINAMIDE-NUCLEOTIDE ADENYLYLTRANSFERASE"/>
    <property type="match status" value="1"/>
</dbReference>
<dbReference type="GeneID" id="39591569"/>
<evidence type="ECO:0000256" key="9">
    <source>
        <dbReference type="ARBA" id="ARBA00022741"/>
    </source>
</evidence>
<dbReference type="GO" id="GO:0004515">
    <property type="term" value="F:nicotinate-nucleotide adenylyltransferase activity"/>
    <property type="evidence" value="ECO:0007669"/>
    <property type="project" value="UniProtKB-EC"/>
</dbReference>
<evidence type="ECO:0000256" key="3">
    <source>
        <dbReference type="ARBA" id="ARBA00005019"/>
    </source>
</evidence>
<evidence type="ECO:0000256" key="13">
    <source>
        <dbReference type="ARBA" id="ARBA00048721"/>
    </source>
</evidence>
<evidence type="ECO:0000256" key="15">
    <source>
        <dbReference type="SAM" id="MobiDB-lite"/>
    </source>
</evidence>
<dbReference type="GO" id="GO:0005634">
    <property type="term" value="C:nucleus"/>
    <property type="evidence" value="ECO:0007669"/>
    <property type="project" value="UniProtKB-SubCell"/>
</dbReference>
<dbReference type="AlphaFoldDB" id="A0A427XWT7"/>
<dbReference type="PANTHER" id="PTHR12039">
    <property type="entry name" value="NICOTINAMIDE MONONUCLEOTIDE ADENYLYLTRANSFERASE"/>
    <property type="match status" value="1"/>
</dbReference>
<comment type="subcellular location">
    <subcellularLocation>
        <location evidence="1">Nucleus</location>
    </subcellularLocation>
</comment>
<evidence type="ECO:0000256" key="5">
    <source>
        <dbReference type="ARBA" id="ARBA00022553"/>
    </source>
</evidence>
<keyword evidence="10" id="KW-0067">ATP-binding</keyword>
<keyword evidence="6" id="KW-0662">Pyridine nucleotide biosynthesis</keyword>
<dbReference type="FunFam" id="3.40.50.620:FF:000074">
    <property type="entry name" value="Nicotinamide-nucleotide adenylyltransferase"/>
    <property type="match status" value="1"/>
</dbReference>
<dbReference type="InterPro" id="IPR051182">
    <property type="entry name" value="Euk_NMN_adenylyltrnsfrase"/>
</dbReference>
<feature type="region of interest" description="Disordered" evidence="15">
    <location>
        <begin position="104"/>
        <end position="138"/>
    </location>
</feature>
<evidence type="ECO:0000256" key="14">
    <source>
        <dbReference type="ARBA" id="ARBA00049001"/>
    </source>
</evidence>
<accession>A0A427XWT7</accession>
<name>A0A427XWT7_9TREE</name>
<evidence type="ECO:0000256" key="12">
    <source>
        <dbReference type="ARBA" id="ARBA00023242"/>
    </source>
</evidence>
<dbReference type="NCBIfam" id="TIGR00482">
    <property type="entry name" value="nicotinate (nicotinamide) nucleotide adenylyltransferase"/>
    <property type="match status" value="1"/>
</dbReference>
<organism evidence="17 18">
    <name type="scientific">Apiotrichum porosum</name>
    <dbReference type="NCBI Taxonomy" id="105984"/>
    <lineage>
        <taxon>Eukaryota</taxon>
        <taxon>Fungi</taxon>
        <taxon>Dikarya</taxon>
        <taxon>Basidiomycota</taxon>
        <taxon>Agaricomycotina</taxon>
        <taxon>Tremellomycetes</taxon>
        <taxon>Trichosporonales</taxon>
        <taxon>Trichosporonaceae</taxon>
        <taxon>Apiotrichum</taxon>
    </lineage>
</organism>
<proteinExistence type="inferred from homology"/>
<keyword evidence="12" id="KW-0539">Nucleus</keyword>
<keyword evidence="5" id="KW-0597">Phosphoprotein</keyword>
<dbReference type="SUPFAM" id="SSF52374">
    <property type="entry name" value="Nucleotidylyl transferase"/>
    <property type="match status" value="1"/>
</dbReference>
<reference evidence="17 18" key="1">
    <citation type="submission" date="2018-11" db="EMBL/GenBank/DDBJ databases">
        <title>Genome sequence of Apiotrichum porosum DSM 27194.</title>
        <authorList>
            <person name="Aliyu H."/>
            <person name="Gorte O."/>
            <person name="Ochsenreither K."/>
        </authorList>
    </citation>
    <scope>NUCLEOTIDE SEQUENCE [LARGE SCALE GENOMIC DNA]</scope>
    <source>
        <strain evidence="17 18">DSM 27194</strain>
    </source>
</reference>
<keyword evidence="11" id="KW-0520">NAD</keyword>
<feature type="domain" description="Cytidyltransferase-like" evidence="16">
    <location>
        <begin position="260"/>
        <end position="450"/>
    </location>
</feature>
<dbReference type="GO" id="GO:0000309">
    <property type="term" value="F:nicotinamide-nucleotide adenylyltransferase activity"/>
    <property type="evidence" value="ECO:0007669"/>
    <property type="project" value="UniProtKB-EC"/>
</dbReference>
<dbReference type="Gene3D" id="3.40.50.620">
    <property type="entry name" value="HUPs"/>
    <property type="match status" value="1"/>
</dbReference>
<evidence type="ECO:0000256" key="2">
    <source>
        <dbReference type="ARBA" id="ARBA00004658"/>
    </source>
</evidence>
<comment type="pathway">
    <text evidence="3">Cofactor biosynthesis; NAD(+) biosynthesis; deamido-NAD(+) from nicotinate D-ribonucleotide: step 1/1.</text>
</comment>
<comment type="pathway">
    <text evidence="2">Cofactor biosynthesis; NAD(+) biosynthesis; NAD(+) from nicotinamide D-ribonucleotide: step 1/1.</text>
</comment>
<dbReference type="RefSeq" id="XP_028477300.1">
    <property type="nucleotide sequence ID" value="XM_028622408.1"/>
</dbReference>
<dbReference type="GO" id="GO:0009435">
    <property type="term" value="P:NAD+ biosynthetic process"/>
    <property type="evidence" value="ECO:0007669"/>
    <property type="project" value="UniProtKB-UniPathway"/>
</dbReference>
<dbReference type="GO" id="GO:0005524">
    <property type="term" value="F:ATP binding"/>
    <property type="evidence" value="ECO:0007669"/>
    <property type="project" value="UniProtKB-KW"/>
</dbReference>
<dbReference type="UniPathway" id="UPA00253">
    <property type="reaction ID" value="UER00332"/>
</dbReference>
<keyword evidence="18" id="KW-1185">Reference proteome</keyword>
<evidence type="ECO:0000313" key="18">
    <source>
        <dbReference type="Proteomes" id="UP000279236"/>
    </source>
</evidence>
<evidence type="ECO:0000256" key="6">
    <source>
        <dbReference type="ARBA" id="ARBA00022642"/>
    </source>
</evidence>
<feature type="region of interest" description="Disordered" evidence="15">
    <location>
        <begin position="164"/>
        <end position="201"/>
    </location>
</feature>
<evidence type="ECO:0000256" key="10">
    <source>
        <dbReference type="ARBA" id="ARBA00022840"/>
    </source>
</evidence>
<dbReference type="InterPro" id="IPR005248">
    <property type="entry name" value="NadD/NMNAT"/>
</dbReference>
<evidence type="ECO:0000259" key="16">
    <source>
        <dbReference type="Pfam" id="PF01467"/>
    </source>
</evidence>
<feature type="compositionally biased region" description="Acidic residues" evidence="15">
    <location>
        <begin position="105"/>
        <end position="116"/>
    </location>
</feature>
<protein>
    <recommendedName>
        <fullName evidence="16">Cytidyltransferase-like domain-containing protein</fullName>
    </recommendedName>
</protein>
<keyword evidence="7" id="KW-0808">Transferase</keyword>
<gene>
    <name evidence="17" type="ORF">EHS24_007026</name>
</gene>
<feature type="compositionally biased region" description="Polar residues" evidence="15">
    <location>
        <begin position="164"/>
        <end position="179"/>
    </location>
</feature>
<sequence length="486" mass="53039">MNSGYKGPAPVLPAMGLHSFHADSPPFAGAGMPSLEPDHLSLADAVTSGLNASDDPDAPYFDDETADAELSRARSRRLVSGYRFGNPPSPVVGVRRAVDAAALDADVEVNDPEEVEGVAPSNDSDSPPLTEPEASPVVETEEIGDVVEGVQSLDLPASTSAVTVNAVSPESTGGSTSASRLPGPLAAPLHKATAARRRSERSRFDALTGLHDGEADADASAPLAEQGSEAYLKGEAPYAFPKHRLRKTMKDESKIPLVIVACGSFSPPTYLHLRMFEMAKDEILESQTYEIMAGYYSPVSSYYKKAGLAPAIDRVRMCELAVEHTSTWLMVDPWEAGQPEYQRTAIVLDHFEEMCNGDASGVHMSDGTRRKYKIMLLAGGDLIESFGEPGVWSEPDLHIILGRFGCLIVERAGSDVWAFLLSHDILYHHRRNVIVIKQLIYNDISSTKVRLFVRRGMSIKYLLPNSVIQYIHEHKLYREPDRKPLK</sequence>
<dbReference type="CDD" id="cd09286">
    <property type="entry name" value="NMNAT_Eukarya"/>
    <property type="match status" value="1"/>
</dbReference>
<dbReference type="Proteomes" id="UP000279236">
    <property type="component" value="Unassembled WGS sequence"/>
</dbReference>
<comment type="caution">
    <text evidence="17">The sequence shown here is derived from an EMBL/GenBank/DDBJ whole genome shotgun (WGS) entry which is preliminary data.</text>
</comment>
<evidence type="ECO:0000256" key="11">
    <source>
        <dbReference type="ARBA" id="ARBA00023027"/>
    </source>
</evidence>
<dbReference type="STRING" id="105984.A0A427XWT7"/>
<keyword evidence="9" id="KW-0547">Nucleotide-binding</keyword>
<dbReference type="InterPro" id="IPR045094">
    <property type="entry name" value="NMNAT_euk"/>
</dbReference>
<comment type="catalytic activity">
    <reaction evidence="13">
        <text>nicotinate beta-D-ribonucleotide + ATP + H(+) = deamido-NAD(+) + diphosphate</text>
        <dbReference type="Rhea" id="RHEA:22860"/>
        <dbReference type="ChEBI" id="CHEBI:15378"/>
        <dbReference type="ChEBI" id="CHEBI:30616"/>
        <dbReference type="ChEBI" id="CHEBI:33019"/>
        <dbReference type="ChEBI" id="CHEBI:57502"/>
        <dbReference type="ChEBI" id="CHEBI:58437"/>
        <dbReference type="EC" id="2.7.7.18"/>
    </reaction>
</comment>
<evidence type="ECO:0000313" key="17">
    <source>
        <dbReference type="EMBL" id="RSH83348.1"/>
    </source>
</evidence>
<dbReference type="OrthoDB" id="422187at2759"/>
<dbReference type="InterPro" id="IPR004821">
    <property type="entry name" value="Cyt_trans-like"/>
</dbReference>